<reference evidence="2 3" key="1">
    <citation type="submission" date="2023-07" db="EMBL/GenBank/DDBJ databases">
        <title>Genomic Encyclopedia of Type Strains, Phase IV (KMG-IV): sequencing the most valuable type-strain genomes for metagenomic binning, comparative biology and taxonomic classification.</title>
        <authorList>
            <person name="Goeker M."/>
        </authorList>
    </citation>
    <scope>NUCLEOTIDE SEQUENCE [LARGE SCALE GENOMIC DNA]</scope>
    <source>
        <strain evidence="2 3">DSM 19922</strain>
    </source>
</reference>
<gene>
    <name evidence="2" type="ORF">QO018_005569</name>
</gene>
<evidence type="ECO:0008006" key="4">
    <source>
        <dbReference type="Google" id="ProtNLM"/>
    </source>
</evidence>
<evidence type="ECO:0000313" key="2">
    <source>
        <dbReference type="EMBL" id="MDQ0536671.1"/>
    </source>
</evidence>
<proteinExistence type="predicted"/>
<protein>
    <recommendedName>
        <fullName evidence="4">MarR family transcriptional regulator</fullName>
    </recommendedName>
</protein>
<feature type="region of interest" description="Disordered" evidence="1">
    <location>
        <begin position="212"/>
        <end position="265"/>
    </location>
</feature>
<feature type="compositionally biased region" description="Basic and acidic residues" evidence="1">
    <location>
        <begin position="231"/>
        <end position="250"/>
    </location>
</feature>
<organism evidence="2 3">
    <name type="scientific">Azospirillum picis</name>
    <dbReference type="NCBI Taxonomy" id="488438"/>
    <lineage>
        <taxon>Bacteria</taxon>
        <taxon>Pseudomonadati</taxon>
        <taxon>Pseudomonadota</taxon>
        <taxon>Alphaproteobacteria</taxon>
        <taxon>Rhodospirillales</taxon>
        <taxon>Azospirillaceae</taxon>
        <taxon>Azospirillum</taxon>
    </lineage>
</organism>
<evidence type="ECO:0000313" key="3">
    <source>
        <dbReference type="Proteomes" id="UP001244552"/>
    </source>
</evidence>
<comment type="caution">
    <text evidence="2">The sequence shown here is derived from an EMBL/GenBank/DDBJ whole genome shotgun (WGS) entry which is preliminary data.</text>
</comment>
<dbReference type="RefSeq" id="WP_209989710.1">
    <property type="nucleotide sequence ID" value="NZ_JAGINO010000030.1"/>
</dbReference>
<feature type="compositionally biased region" description="Polar residues" evidence="1">
    <location>
        <begin position="122"/>
        <end position="131"/>
    </location>
</feature>
<sequence length="283" mass="30172">MKPYIDMYRRWISVPGIQAADIAVLSALYAHADRDGVCTATQGELAEELGQSRAWFNAVLKGLQEPATALVCAQSRRGLRGFAYRLSDFAAGAASGIGGAGPADAFCQPADRSGPQAGFSLESGNPESSSFPPRGGAASDLGTNGAVGPLPSDWQPDAADLAWASQQRPDVDADRVTPKFVAWCRKAHRRNGYRPPDPSAAWRRWIARELVSPSHPEPPAASAPSASIPPSRREARHDLHQDRRAIRSSDARPAGQARTGQPVAAVRNRETLAALRLRLAGQA</sequence>
<feature type="region of interest" description="Disordered" evidence="1">
    <location>
        <begin position="106"/>
        <end position="156"/>
    </location>
</feature>
<keyword evidence="3" id="KW-1185">Reference proteome</keyword>
<name>A0ABU0MU97_9PROT</name>
<evidence type="ECO:0000256" key="1">
    <source>
        <dbReference type="SAM" id="MobiDB-lite"/>
    </source>
</evidence>
<accession>A0ABU0MU97</accession>
<dbReference type="Proteomes" id="UP001244552">
    <property type="component" value="Unassembled WGS sequence"/>
</dbReference>
<dbReference type="EMBL" id="JAUSVU010000030">
    <property type="protein sequence ID" value="MDQ0536671.1"/>
    <property type="molecule type" value="Genomic_DNA"/>
</dbReference>